<name>A0AC34RMA3_9BILA</name>
<protein>
    <submittedName>
        <fullName evidence="2">SGNH domain-containing protein</fullName>
    </submittedName>
</protein>
<proteinExistence type="predicted"/>
<accession>A0AC34RMA3</accession>
<evidence type="ECO:0000313" key="2">
    <source>
        <dbReference type="WBParaSite" id="JU765_v2.g8382.t1"/>
    </source>
</evidence>
<sequence length="287" mass="32951">MIPRHPAIALNQQIAEDCKHVDKVVNCQWDPEMLQIAKKPTRPAAYFCSYEGSGEVTALVTGNSYALRQIIGIKQALKSHYKKIYFAARPACLAFESFDEKTSGYWHCQEIKNKTLEFVSKLKPDFLVITQMLWPNRKFGSPVTIEEAKNDSTTKIVADYFKAWSPHVKNIFVIEPHPKIGFHPAPRLAQLLSQNKSTEGVFLRYKDWKKQVDPGWNRILAAMETCPKCVPVPIRDFFCKDESCELFEQKTKLSLYCDAGHFSPHGVERIVPSLREKFNKAMKNLKR</sequence>
<organism evidence="1 2">
    <name type="scientific">Panagrolaimus sp. JU765</name>
    <dbReference type="NCBI Taxonomy" id="591449"/>
    <lineage>
        <taxon>Eukaryota</taxon>
        <taxon>Metazoa</taxon>
        <taxon>Ecdysozoa</taxon>
        <taxon>Nematoda</taxon>
        <taxon>Chromadorea</taxon>
        <taxon>Rhabditida</taxon>
        <taxon>Tylenchina</taxon>
        <taxon>Panagrolaimomorpha</taxon>
        <taxon>Panagrolaimoidea</taxon>
        <taxon>Panagrolaimidae</taxon>
        <taxon>Panagrolaimus</taxon>
    </lineage>
</organism>
<dbReference type="Proteomes" id="UP000887576">
    <property type="component" value="Unplaced"/>
</dbReference>
<evidence type="ECO:0000313" key="1">
    <source>
        <dbReference type="Proteomes" id="UP000887576"/>
    </source>
</evidence>
<dbReference type="WBParaSite" id="JU765_v2.g8382.t1">
    <property type="protein sequence ID" value="JU765_v2.g8382.t1"/>
    <property type="gene ID" value="JU765_v2.g8382"/>
</dbReference>
<reference evidence="2" key="1">
    <citation type="submission" date="2022-11" db="UniProtKB">
        <authorList>
            <consortium name="WormBaseParasite"/>
        </authorList>
    </citation>
    <scope>IDENTIFICATION</scope>
</reference>